<dbReference type="InterPro" id="IPR005824">
    <property type="entry name" value="KOW"/>
</dbReference>
<name>A0A9W9FZM0_9EURO</name>
<dbReference type="InterPro" id="IPR041988">
    <property type="entry name" value="Ribosomal_uL24_KOW"/>
</dbReference>
<evidence type="ECO:0000256" key="4">
    <source>
        <dbReference type="SAM" id="MobiDB-lite"/>
    </source>
</evidence>
<keyword evidence="3" id="KW-0687">Ribonucleoprotein</keyword>
<dbReference type="Proteomes" id="UP001149165">
    <property type="component" value="Unassembled WGS sequence"/>
</dbReference>
<reference evidence="6" key="1">
    <citation type="submission" date="2022-11" db="EMBL/GenBank/DDBJ databases">
        <authorList>
            <person name="Petersen C."/>
        </authorList>
    </citation>
    <scope>NUCLEOTIDE SEQUENCE</scope>
    <source>
        <strain evidence="6">IBT 30069</strain>
    </source>
</reference>
<dbReference type="InterPro" id="IPR014722">
    <property type="entry name" value="Rib_uL2_dom2"/>
</dbReference>
<protein>
    <recommendedName>
        <fullName evidence="5">KOW domain-containing protein</fullName>
    </recommendedName>
</protein>
<dbReference type="GO" id="GO:0003723">
    <property type="term" value="F:RNA binding"/>
    <property type="evidence" value="ECO:0007669"/>
    <property type="project" value="InterPro"/>
</dbReference>
<evidence type="ECO:0000313" key="7">
    <source>
        <dbReference type="Proteomes" id="UP001149165"/>
    </source>
</evidence>
<dbReference type="SUPFAM" id="SSF50104">
    <property type="entry name" value="Translation proteins SH3-like domain"/>
    <property type="match status" value="1"/>
</dbReference>
<dbReference type="GO" id="GO:0006412">
    <property type="term" value="P:translation"/>
    <property type="evidence" value="ECO:0007669"/>
    <property type="project" value="InterPro"/>
</dbReference>
<dbReference type="PANTHER" id="PTHR11143">
    <property type="entry name" value="60S RIBOSOMAL PROTEIN L26 FAMILY MEMBER"/>
    <property type="match status" value="1"/>
</dbReference>
<dbReference type="InterPro" id="IPR008991">
    <property type="entry name" value="Translation_prot_SH3-like_sf"/>
</dbReference>
<evidence type="ECO:0000256" key="3">
    <source>
        <dbReference type="ARBA" id="ARBA00023274"/>
    </source>
</evidence>
<evidence type="ECO:0000259" key="5">
    <source>
        <dbReference type="Pfam" id="PF00467"/>
    </source>
</evidence>
<dbReference type="GO" id="GO:0003735">
    <property type="term" value="F:structural constituent of ribosome"/>
    <property type="evidence" value="ECO:0007669"/>
    <property type="project" value="InterPro"/>
</dbReference>
<feature type="domain" description="KOW" evidence="5">
    <location>
        <begin position="53"/>
        <end position="83"/>
    </location>
</feature>
<gene>
    <name evidence="6" type="ORF">N7456_006044</name>
</gene>
<keyword evidence="2" id="KW-0689">Ribosomal protein</keyword>
<feature type="region of interest" description="Disordered" evidence="4">
    <location>
        <begin position="1"/>
        <end position="33"/>
    </location>
</feature>
<accession>A0A9W9FZM0</accession>
<organism evidence="6 7">
    <name type="scientific">Penicillium angulare</name>
    <dbReference type="NCBI Taxonomy" id="116970"/>
    <lineage>
        <taxon>Eukaryota</taxon>
        <taxon>Fungi</taxon>
        <taxon>Dikarya</taxon>
        <taxon>Ascomycota</taxon>
        <taxon>Pezizomycotina</taxon>
        <taxon>Eurotiomycetes</taxon>
        <taxon>Eurotiomycetidae</taxon>
        <taxon>Eurotiales</taxon>
        <taxon>Aspergillaceae</taxon>
        <taxon>Penicillium</taxon>
    </lineage>
</organism>
<dbReference type="Pfam" id="PF00467">
    <property type="entry name" value="KOW"/>
    <property type="match status" value="1"/>
</dbReference>
<sequence>MAVRNQSLASSRSKSRKAHFSAPSSERRVRMSAPLSAELKKKYNVRAVPLRINDTVTIARGSQKGREGRITSVYRLKYVVHVERVVREKTNGQSIPIGLSPSNLVITNLHIDKDREALLARIAKGREAVQNKA</sequence>
<dbReference type="PROSITE" id="PS01108">
    <property type="entry name" value="RIBOSOMAL_L24"/>
    <property type="match status" value="1"/>
</dbReference>
<dbReference type="Gene3D" id="2.30.30.30">
    <property type="match status" value="1"/>
</dbReference>
<keyword evidence="7" id="KW-1185">Reference proteome</keyword>
<comment type="caution">
    <text evidence="6">The sequence shown here is derived from an EMBL/GenBank/DDBJ whole genome shotgun (WGS) entry which is preliminary data.</text>
</comment>
<comment type="similarity">
    <text evidence="1">Belongs to the universal ribosomal protein uL24 family.</text>
</comment>
<reference evidence="6" key="2">
    <citation type="journal article" date="2023" name="IMA Fungus">
        <title>Comparative genomic study of the Penicillium genus elucidates a diverse pangenome and 15 lateral gene transfer events.</title>
        <authorList>
            <person name="Petersen C."/>
            <person name="Sorensen T."/>
            <person name="Nielsen M.R."/>
            <person name="Sondergaard T.E."/>
            <person name="Sorensen J.L."/>
            <person name="Fitzpatrick D.A."/>
            <person name="Frisvad J.C."/>
            <person name="Nielsen K.L."/>
        </authorList>
    </citation>
    <scope>NUCLEOTIDE SEQUENCE</scope>
    <source>
        <strain evidence="6">IBT 30069</strain>
    </source>
</reference>
<dbReference type="NCBIfam" id="TIGR01080">
    <property type="entry name" value="rplX_A_E"/>
    <property type="match status" value="1"/>
</dbReference>
<dbReference type="AlphaFoldDB" id="A0A9W9FZM0"/>
<dbReference type="InterPro" id="IPR005756">
    <property type="entry name" value="Ribosomal_uL24_euk/arc"/>
</dbReference>
<dbReference type="GO" id="GO:0015934">
    <property type="term" value="C:large ribosomal subunit"/>
    <property type="evidence" value="ECO:0007669"/>
    <property type="project" value="InterPro"/>
</dbReference>
<proteinExistence type="inferred from homology"/>
<dbReference type="InterPro" id="IPR005825">
    <property type="entry name" value="Ribosomal_uL24_CS"/>
</dbReference>
<evidence type="ECO:0000256" key="1">
    <source>
        <dbReference type="ARBA" id="ARBA00010618"/>
    </source>
</evidence>
<dbReference type="OrthoDB" id="1688503at2759"/>
<evidence type="ECO:0000256" key="2">
    <source>
        <dbReference type="ARBA" id="ARBA00022980"/>
    </source>
</evidence>
<evidence type="ECO:0000313" key="6">
    <source>
        <dbReference type="EMBL" id="KAJ5109369.1"/>
    </source>
</evidence>
<dbReference type="Pfam" id="PF16906">
    <property type="entry name" value="Ribosomal_L26"/>
    <property type="match status" value="1"/>
</dbReference>
<dbReference type="EMBL" id="JAPQKH010000003">
    <property type="protein sequence ID" value="KAJ5109369.1"/>
    <property type="molecule type" value="Genomic_DNA"/>
</dbReference>
<dbReference type="FunFam" id="2.30.30.30:FF:000009">
    <property type="entry name" value="60S ribosomal protein L26"/>
    <property type="match status" value="1"/>
</dbReference>
<dbReference type="CDD" id="cd06089">
    <property type="entry name" value="KOW_RPL26"/>
    <property type="match status" value="1"/>
</dbReference>